<comment type="caution">
    <text evidence="1">The sequence shown here is derived from an EMBL/GenBank/DDBJ whole genome shotgun (WGS) entry which is preliminary data.</text>
</comment>
<proteinExistence type="predicted"/>
<name>A0A8X6FVY3_TRICU</name>
<dbReference type="Proteomes" id="UP000887116">
    <property type="component" value="Unassembled WGS sequence"/>
</dbReference>
<dbReference type="OrthoDB" id="10381601at2759"/>
<evidence type="ECO:0000313" key="1">
    <source>
        <dbReference type="EMBL" id="GFQ90041.1"/>
    </source>
</evidence>
<organism evidence="1 2">
    <name type="scientific">Trichonephila clavata</name>
    <name type="common">Joro spider</name>
    <name type="synonym">Nephila clavata</name>
    <dbReference type="NCBI Taxonomy" id="2740835"/>
    <lineage>
        <taxon>Eukaryota</taxon>
        <taxon>Metazoa</taxon>
        <taxon>Ecdysozoa</taxon>
        <taxon>Arthropoda</taxon>
        <taxon>Chelicerata</taxon>
        <taxon>Arachnida</taxon>
        <taxon>Araneae</taxon>
        <taxon>Araneomorphae</taxon>
        <taxon>Entelegynae</taxon>
        <taxon>Araneoidea</taxon>
        <taxon>Nephilidae</taxon>
        <taxon>Trichonephila</taxon>
    </lineage>
</organism>
<gene>
    <name evidence="1" type="ORF">TNCT_682421</name>
</gene>
<reference evidence="1" key="1">
    <citation type="submission" date="2020-07" db="EMBL/GenBank/DDBJ databases">
        <title>Multicomponent nature underlies the extraordinary mechanical properties of spider dragline silk.</title>
        <authorList>
            <person name="Kono N."/>
            <person name="Nakamura H."/>
            <person name="Mori M."/>
            <person name="Yoshida Y."/>
            <person name="Ohtoshi R."/>
            <person name="Malay A.D."/>
            <person name="Moran D.A.P."/>
            <person name="Tomita M."/>
            <person name="Numata K."/>
            <person name="Arakawa K."/>
        </authorList>
    </citation>
    <scope>NUCLEOTIDE SEQUENCE</scope>
</reference>
<dbReference type="EMBL" id="BMAO01013629">
    <property type="protein sequence ID" value="GFQ90041.1"/>
    <property type="molecule type" value="Genomic_DNA"/>
</dbReference>
<sequence>MQLSHQHLFAQHVTPVAVWTVSSVISVTAWTPSSVLTALLFIGCLDCKLSHISHCLDTIKCTYSAALHSLFGL</sequence>
<evidence type="ECO:0000313" key="2">
    <source>
        <dbReference type="Proteomes" id="UP000887116"/>
    </source>
</evidence>
<keyword evidence="2" id="KW-1185">Reference proteome</keyword>
<accession>A0A8X6FVY3</accession>
<dbReference type="AlphaFoldDB" id="A0A8X6FVY3"/>
<protein>
    <submittedName>
        <fullName evidence="1">Uncharacterized protein</fullName>
    </submittedName>
</protein>